<name>A0A1T4VWF4_9GAMM</name>
<dbReference type="Proteomes" id="UP000242432">
    <property type="component" value="Unassembled WGS sequence"/>
</dbReference>
<gene>
    <name evidence="1" type="ORF">SAMN02745213_02200</name>
</gene>
<dbReference type="RefSeq" id="WP_078929502.1">
    <property type="nucleotide sequence ID" value="NZ_FUXX01000058.1"/>
</dbReference>
<evidence type="ECO:0008006" key="3">
    <source>
        <dbReference type="Google" id="ProtNLM"/>
    </source>
</evidence>
<organism evidence="1 2">
    <name type="scientific">Succinivibrio dextrinosolvens DSM 3072</name>
    <dbReference type="NCBI Taxonomy" id="1123324"/>
    <lineage>
        <taxon>Bacteria</taxon>
        <taxon>Pseudomonadati</taxon>
        <taxon>Pseudomonadota</taxon>
        <taxon>Gammaproteobacteria</taxon>
        <taxon>Aeromonadales</taxon>
        <taxon>Succinivibrionaceae</taxon>
        <taxon>Succinivibrio</taxon>
    </lineage>
</organism>
<evidence type="ECO:0000313" key="2">
    <source>
        <dbReference type="Proteomes" id="UP000242432"/>
    </source>
</evidence>
<accession>A0A1T4VWF4</accession>
<dbReference type="EMBL" id="FUXX01000058">
    <property type="protein sequence ID" value="SKA69333.1"/>
    <property type="molecule type" value="Genomic_DNA"/>
</dbReference>
<dbReference type="AlphaFoldDB" id="A0A1T4VWF4"/>
<protein>
    <recommendedName>
        <fullName evidence="3">Transposase</fullName>
    </recommendedName>
</protein>
<evidence type="ECO:0000313" key="1">
    <source>
        <dbReference type="EMBL" id="SKA69333.1"/>
    </source>
</evidence>
<sequence length="248" mass="28966">MKLSISKSKNTVIYYVAESYRKPNGTSSTRTVKKIGSETELREKLGDGVDIKAWCQEYVRKLTADVKAHKPVPVELSIIPDVPYEKNVIRSFNVGYLYLQRILYQENIGQMVKEIRSRHSFQFNLEKIISDLVFARILDPSSKKSTYDFCQSLLESPDYELHDIYRALDIIHKEMDFIQSFLYQQSVKCSQRDTSVLIYDCTNFFFEIDDEDELRRVGFSKEHRTTPIVQFGLFTDRKGIPLGFNVFH</sequence>
<keyword evidence="2" id="KW-1185">Reference proteome</keyword>
<proteinExistence type="predicted"/>
<reference evidence="2" key="1">
    <citation type="submission" date="2017-02" db="EMBL/GenBank/DDBJ databases">
        <authorList>
            <person name="Varghese N."/>
            <person name="Submissions S."/>
        </authorList>
    </citation>
    <scope>NUCLEOTIDE SEQUENCE [LARGE SCALE GENOMIC DNA]</scope>
    <source>
        <strain evidence="2">DSM 3072</strain>
    </source>
</reference>